<feature type="domain" description="Integrase catalytic" evidence="15">
    <location>
        <begin position="330"/>
        <end position="432"/>
    </location>
</feature>
<evidence type="ECO:0000256" key="11">
    <source>
        <dbReference type="ARBA" id="ARBA00022918"/>
    </source>
</evidence>
<comment type="caution">
    <text evidence="16">The sequence shown here is derived from an EMBL/GenBank/DDBJ whole genome shotgun (WGS) entry which is preliminary data.</text>
</comment>
<dbReference type="SUPFAM" id="SSF56672">
    <property type="entry name" value="DNA/RNA polymerases"/>
    <property type="match status" value="1"/>
</dbReference>
<dbReference type="InterPro" id="IPR012337">
    <property type="entry name" value="RNaseH-like_sf"/>
</dbReference>
<keyword evidence="17" id="KW-1185">Reference proteome</keyword>
<dbReference type="Gene3D" id="3.30.420.10">
    <property type="entry name" value="Ribonuclease H-like superfamily/Ribonuclease H"/>
    <property type="match status" value="1"/>
</dbReference>
<evidence type="ECO:0000313" key="16">
    <source>
        <dbReference type="EMBL" id="GJU06646.1"/>
    </source>
</evidence>
<keyword evidence="1" id="KW-0645">Protease</keyword>
<evidence type="ECO:0000256" key="5">
    <source>
        <dbReference type="ARBA" id="ARBA00022723"/>
    </source>
</evidence>
<keyword evidence="3" id="KW-0548">Nucleotidyltransferase</keyword>
<dbReference type="EMBL" id="BQNB010021460">
    <property type="protein sequence ID" value="GJU06646.1"/>
    <property type="molecule type" value="Genomic_DNA"/>
</dbReference>
<dbReference type="GO" id="GO:0003964">
    <property type="term" value="F:RNA-directed DNA polymerase activity"/>
    <property type="evidence" value="ECO:0007669"/>
    <property type="project" value="UniProtKB-KW"/>
</dbReference>
<dbReference type="InterPro" id="IPR036397">
    <property type="entry name" value="RNaseH_sf"/>
</dbReference>
<evidence type="ECO:0000256" key="9">
    <source>
        <dbReference type="ARBA" id="ARBA00022842"/>
    </source>
</evidence>
<evidence type="ECO:0000256" key="4">
    <source>
        <dbReference type="ARBA" id="ARBA00022722"/>
    </source>
</evidence>
<evidence type="ECO:0000256" key="8">
    <source>
        <dbReference type="ARBA" id="ARBA00022801"/>
    </source>
</evidence>
<evidence type="ECO:0000256" key="12">
    <source>
        <dbReference type="ARBA" id="ARBA00022932"/>
    </source>
</evidence>
<evidence type="ECO:0000256" key="13">
    <source>
        <dbReference type="ARBA" id="ARBA00023125"/>
    </source>
</evidence>
<keyword evidence="10" id="KW-0229">DNA integration</keyword>
<dbReference type="Pfam" id="PF17921">
    <property type="entry name" value="Integrase_H2C2"/>
    <property type="match status" value="1"/>
</dbReference>
<dbReference type="InterPro" id="IPR001584">
    <property type="entry name" value="Integrase_cat-core"/>
</dbReference>
<dbReference type="Pfam" id="PF17917">
    <property type="entry name" value="RT_RNaseH"/>
    <property type="match status" value="1"/>
</dbReference>
<evidence type="ECO:0000256" key="6">
    <source>
        <dbReference type="ARBA" id="ARBA00022750"/>
    </source>
</evidence>
<dbReference type="InterPro" id="IPR043502">
    <property type="entry name" value="DNA/RNA_pol_sf"/>
</dbReference>
<protein>
    <submittedName>
        <fullName evidence="16">Reverse transcriptase domain-containing protein</fullName>
    </submittedName>
</protein>
<dbReference type="Pfam" id="PF24626">
    <property type="entry name" value="SH3_Tf2-1"/>
    <property type="match status" value="1"/>
</dbReference>
<dbReference type="Proteomes" id="UP001151760">
    <property type="component" value="Unassembled WGS sequence"/>
</dbReference>
<evidence type="ECO:0000256" key="2">
    <source>
        <dbReference type="ARBA" id="ARBA00022679"/>
    </source>
</evidence>
<dbReference type="InterPro" id="IPR043128">
    <property type="entry name" value="Rev_trsase/Diguanyl_cyclase"/>
</dbReference>
<evidence type="ECO:0000256" key="14">
    <source>
        <dbReference type="ARBA" id="ARBA00023172"/>
    </source>
</evidence>
<dbReference type="Gene3D" id="3.10.20.370">
    <property type="match status" value="1"/>
</dbReference>
<dbReference type="Gene3D" id="1.10.340.70">
    <property type="match status" value="1"/>
</dbReference>
<evidence type="ECO:0000256" key="10">
    <source>
        <dbReference type="ARBA" id="ARBA00022908"/>
    </source>
</evidence>
<dbReference type="InterPro" id="IPR056924">
    <property type="entry name" value="SH3_Tf2-1"/>
</dbReference>
<name>A0ABQ5J2X4_9ASTR</name>
<evidence type="ECO:0000259" key="15">
    <source>
        <dbReference type="PROSITE" id="PS50994"/>
    </source>
</evidence>
<sequence length="573" mass="66011">MTKLTQKGIKFDWGEKEENAFQLIKQKLCSAPILALPEGSEDFVVYYDASHKGLGAVLMQKEKVIAYASRQLKIHEKNYITHDLELGSVVFALKIWRHYLYGTKCTMFTDHKSLQHILDQKELNMRQRRWLELLSDYDCDIHYHPGKANVVADALSRNERIKPLRVRALIITIGLNLPKRILEAQIEVLKPENLENEDVGGMIRKDIPKEKLEPRADRTLCLNGRSWLPCYGDLRSVVMHESHKSMYSIHPGSEKMYQDIKKLYWWPNVKADVATYVSKCLKCAKVKAEHQRPLGLLVKPAIPEWKWDNITMDFITKLPKLSQGFDTTWVIVDRLTKSAHFLPIRENDPLDKLARSFQKALGTDLSMSTAYHPETDGQSERTIQTLEDMLRACMIDFGKGWVKHLPLAEFSYNNSYHASIKAAPYDALYDQKCQSPVCWAEVGEAQLTGSEMIQETTEKIVLIKQRIQAAQDRQKSYANLKRKPMEFKVGDRVMLKVSPWKGVVRFGKRGKLNPRYVGPFKVLVKVGKVAYRLELPQELSRVHHTFHVSNLKKCYADEPLVMPLEGIHVDDKL</sequence>
<keyword evidence="13" id="KW-0238">DNA-binding</keyword>
<keyword evidence="14" id="KW-0233">DNA recombination</keyword>
<organism evidence="16 17">
    <name type="scientific">Tanacetum coccineum</name>
    <dbReference type="NCBI Taxonomy" id="301880"/>
    <lineage>
        <taxon>Eukaryota</taxon>
        <taxon>Viridiplantae</taxon>
        <taxon>Streptophyta</taxon>
        <taxon>Embryophyta</taxon>
        <taxon>Tracheophyta</taxon>
        <taxon>Spermatophyta</taxon>
        <taxon>Magnoliopsida</taxon>
        <taxon>eudicotyledons</taxon>
        <taxon>Gunneridae</taxon>
        <taxon>Pentapetalae</taxon>
        <taxon>asterids</taxon>
        <taxon>campanulids</taxon>
        <taxon>Asterales</taxon>
        <taxon>Asteraceae</taxon>
        <taxon>Asteroideae</taxon>
        <taxon>Anthemideae</taxon>
        <taxon>Anthemidinae</taxon>
        <taxon>Tanacetum</taxon>
    </lineage>
</organism>
<reference evidence="16" key="1">
    <citation type="journal article" date="2022" name="Int. J. Mol. Sci.">
        <title>Draft Genome of Tanacetum Coccineum: Genomic Comparison of Closely Related Tanacetum-Family Plants.</title>
        <authorList>
            <person name="Yamashiro T."/>
            <person name="Shiraishi A."/>
            <person name="Nakayama K."/>
            <person name="Satake H."/>
        </authorList>
    </citation>
    <scope>NUCLEOTIDE SEQUENCE</scope>
</reference>
<gene>
    <name evidence="16" type="ORF">Tco_1123076</name>
</gene>
<dbReference type="PROSITE" id="PS50994">
    <property type="entry name" value="INTEGRASE"/>
    <property type="match status" value="1"/>
</dbReference>
<keyword evidence="2" id="KW-0808">Transferase</keyword>
<dbReference type="Gene3D" id="3.30.70.270">
    <property type="match status" value="1"/>
</dbReference>
<evidence type="ECO:0000313" key="17">
    <source>
        <dbReference type="Proteomes" id="UP001151760"/>
    </source>
</evidence>
<dbReference type="SUPFAM" id="SSF53098">
    <property type="entry name" value="Ribonuclease H-like"/>
    <property type="match status" value="1"/>
</dbReference>
<dbReference type="InterPro" id="IPR041588">
    <property type="entry name" value="Integrase_H2C2"/>
</dbReference>
<accession>A0ABQ5J2X4</accession>
<keyword evidence="4" id="KW-0540">Nuclease</keyword>
<keyword evidence="5" id="KW-0479">Metal-binding</keyword>
<keyword evidence="12" id="KW-0239">DNA-directed DNA polymerase</keyword>
<proteinExistence type="predicted"/>
<evidence type="ECO:0000256" key="7">
    <source>
        <dbReference type="ARBA" id="ARBA00022759"/>
    </source>
</evidence>
<keyword evidence="8" id="KW-0378">Hydrolase</keyword>
<dbReference type="CDD" id="cd09274">
    <property type="entry name" value="RNase_HI_RT_Ty3"/>
    <property type="match status" value="1"/>
</dbReference>
<keyword evidence="9" id="KW-0460">Magnesium</keyword>
<keyword evidence="11 16" id="KW-0695">RNA-directed DNA polymerase</keyword>
<dbReference type="InterPro" id="IPR050951">
    <property type="entry name" value="Retrovirus_Pol_polyprotein"/>
</dbReference>
<keyword evidence="6" id="KW-0064">Aspartyl protease</keyword>
<reference evidence="16" key="2">
    <citation type="submission" date="2022-01" db="EMBL/GenBank/DDBJ databases">
        <authorList>
            <person name="Yamashiro T."/>
            <person name="Shiraishi A."/>
            <person name="Satake H."/>
            <person name="Nakayama K."/>
        </authorList>
    </citation>
    <scope>NUCLEOTIDE SEQUENCE</scope>
</reference>
<keyword evidence="7" id="KW-0255">Endonuclease</keyword>
<dbReference type="PANTHER" id="PTHR37984">
    <property type="entry name" value="PROTEIN CBG26694"/>
    <property type="match status" value="1"/>
</dbReference>
<evidence type="ECO:0000256" key="3">
    <source>
        <dbReference type="ARBA" id="ARBA00022695"/>
    </source>
</evidence>
<dbReference type="PANTHER" id="PTHR37984:SF5">
    <property type="entry name" value="PROTEIN NYNRIN-LIKE"/>
    <property type="match status" value="1"/>
</dbReference>
<evidence type="ECO:0000256" key="1">
    <source>
        <dbReference type="ARBA" id="ARBA00022670"/>
    </source>
</evidence>
<dbReference type="InterPro" id="IPR041373">
    <property type="entry name" value="RT_RNaseH"/>
</dbReference>